<comment type="caution">
    <text evidence="1">The sequence shown here is derived from an EMBL/GenBank/DDBJ whole genome shotgun (WGS) entry which is preliminary data.</text>
</comment>
<dbReference type="Proteomes" id="UP000199410">
    <property type="component" value="Unassembled WGS sequence"/>
</dbReference>
<sequence>MERLSIKTKKILKQSGWTPERKKDISSQVKYLEDKGYVVFDCVKKVLEQFGELKCIYEYNGKLDDFVIDPEEGLGI</sequence>
<dbReference type="Pfam" id="PF14433">
    <property type="entry name" value="SUKH-3"/>
    <property type="match status" value="1"/>
</dbReference>
<proteinExistence type="predicted"/>
<dbReference type="AlphaFoldDB" id="A0A1H9IAC1"/>
<name>A0A1H9IAC1_9BACI</name>
<evidence type="ECO:0000313" key="2">
    <source>
        <dbReference type="Proteomes" id="UP000199410"/>
    </source>
</evidence>
<protein>
    <submittedName>
        <fullName evidence="1">SUKH-3 immunity protein</fullName>
    </submittedName>
</protein>
<accession>A0A1H9IAC1</accession>
<reference evidence="1 2" key="1">
    <citation type="submission" date="2016-10" db="EMBL/GenBank/DDBJ databases">
        <authorList>
            <person name="Varghese N."/>
            <person name="Submissions S."/>
        </authorList>
    </citation>
    <scope>NUCLEOTIDE SEQUENCE [LARGE SCALE GENOMIC DNA]</scope>
    <source>
        <strain evidence="1 2">TC-13</strain>
    </source>
</reference>
<organism evidence="1 2">
    <name type="scientific">Lysinibacillus fusiformis</name>
    <dbReference type="NCBI Taxonomy" id="28031"/>
    <lineage>
        <taxon>Bacteria</taxon>
        <taxon>Bacillati</taxon>
        <taxon>Bacillota</taxon>
        <taxon>Bacilli</taxon>
        <taxon>Bacillales</taxon>
        <taxon>Bacillaceae</taxon>
        <taxon>Lysinibacillus</taxon>
    </lineage>
</organism>
<dbReference type="EMBL" id="FOEL01000007">
    <property type="protein sequence ID" value="SEQ71500.1"/>
    <property type="molecule type" value="Genomic_DNA"/>
</dbReference>
<dbReference type="InterPro" id="IPR025850">
    <property type="entry name" value="SUKH-3"/>
</dbReference>
<evidence type="ECO:0000313" key="1">
    <source>
        <dbReference type="EMBL" id="SEQ71500.1"/>
    </source>
</evidence>
<gene>
    <name evidence="1" type="ORF">SAMN02787113_02213</name>
</gene>